<evidence type="ECO:0000256" key="6">
    <source>
        <dbReference type="ARBA" id="ARBA00023295"/>
    </source>
</evidence>
<organism evidence="10 11">
    <name type="scientific">Candidatus Coprenecus avistercoris</name>
    <dbReference type="NCBI Taxonomy" id="2840730"/>
    <lineage>
        <taxon>Bacteria</taxon>
        <taxon>Pseudomonadati</taxon>
        <taxon>Bacteroidota</taxon>
        <taxon>Bacteroidia</taxon>
        <taxon>Bacteroidales</taxon>
        <taxon>Rikenellaceae</taxon>
        <taxon>Rikenellaceae incertae sedis</taxon>
        <taxon>Candidatus Coprenecus</taxon>
    </lineage>
</organism>
<dbReference type="Pfam" id="PF01120">
    <property type="entry name" value="Alpha_L_fucos"/>
    <property type="match status" value="1"/>
</dbReference>
<dbReference type="PIRSF" id="PIRSF001092">
    <property type="entry name" value="Alpha-L-fucosidase"/>
    <property type="match status" value="1"/>
</dbReference>
<dbReference type="GO" id="GO:0005764">
    <property type="term" value="C:lysosome"/>
    <property type="evidence" value="ECO:0007669"/>
    <property type="project" value="TreeGrafter"/>
</dbReference>
<accession>A0A9D1J605</accession>
<evidence type="ECO:0000256" key="2">
    <source>
        <dbReference type="ARBA" id="ARBA00007951"/>
    </source>
</evidence>
<evidence type="ECO:0000256" key="1">
    <source>
        <dbReference type="ARBA" id="ARBA00004071"/>
    </source>
</evidence>
<evidence type="ECO:0000256" key="3">
    <source>
        <dbReference type="ARBA" id="ARBA00012662"/>
    </source>
</evidence>
<comment type="caution">
    <text evidence="10">The sequence shown here is derived from an EMBL/GenBank/DDBJ whole genome shotgun (WGS) entry which is preliminary data.</text>
</comment>
<dbReference type="InterPro" id="IPR017853">
    <property type="entry name" value="GH"/>
</dbReference>
<dbReference type="EC" id="3.2.1.51" evidence="3"/>
<evidence type="ECO:0000256" key="7">
    <source>
        <dbReference type="PIRSR" id="PIRSR001092-1"/>
    </source>
</evidence>
<dbReference type="GO" id="GO:0016139">
    <property type="term" value="P:glycoside catabolic process"/>
    <property type="evidence" value="ECO:0007669"/>
    <property type="project" value="TreeGrafter"/>
</dbReference>
<dbReference type="AlphaFoldDB" id="A0A9D1J605"/>
<evidence type="ECO:0000313" key="11">
    <source>
        <dbReference type="Proteomes" id="UP000886744"/>
    </source>
</evidence>
<protein>
    <recommendedName>
        <fullName evidence="3">alpha-L-fucosidase</fullName>
        <ecNumber evidence="3">3.2.1.51</ecNumber>
    </recommendedName>
</protein>
<sequence>MKKHLLSIAALSLLAAAAASPAPAQEDYQPSPEIVQSQEQFRENRFGIFIHWGIYSMYGQGEWALNYNGLTHEEYSKMAGGFYPADFDAAEWVSAIKASGAKYICITTRHHDGFSMFDSKCTDYDIMDATPFKRDIIAELAAECERQDMPLHFYYSLIDWGRTDAPRGRTGQGTGRPEATDPDTYFDFMKCQLTELLTRYGKVGCIWFDGNWDHEEWEQPLDYRYDELYPLIHELQPGCLIGNNHHITPYPGEDIQIFERDIPGENTAGWHSGGVSTTLPLETCQTMNGSWGYRMTDQNYKSVDELIRYLVSTAGRDANLLLNVGPQPDGNIPAAALERLAAMGEWLGTYGETIYGTRSTLVKPQPWGVTTHKDDRMWLHVFPADAFKAAADGQIYVPYKDGRKVASVTPYGSSDVKLAFKQYKEGLFITLPEDMPADVPDYIVEVTFR</sequence>
<dbReference type="GO" id="GO:0006004">
    <property type="term" value="P:fucose metabolic process"/>
    <property type="evidence" value="ECO:0007669"/>
    <property type="project" value="InterPro"/>
</dbReference>
<dbReference type="InterPro" id="IPR000933">
    <property type="entry name" value="Glyco_hydro_29"/>
</dbReference>
<evidence type="ECO:0000313" key="10">
    <source>
        <dbReference type="EMBL" id="HIR62110.1"/>
    </source>
</evidence>
<evidence type="ECO:0000256" key="4">
    <source>
        <dbReference type="ARBA" id="ARBA00022729"/>
    </source>
</evidence>
<evidence type="ECO:0000256" key="5">
    <source>
        <dbReference type="ARBA" id="ARBA00022801"/>
    </source>
</evidence>
<dbReference type="PANTHER" id="PTHR10030">
    <property type="entry name" value="ALPHA-L-FUCOSIDASE"/>
    <property type="match status" value="1"/>
</dbReference>
<dbReference type="Gene3D" id="3.20.20.80">
    <property type="entry name" value="Glycosidases"/>
    <property type="match status" value="1"/>
</dbReference>
<dbReference type="SMART" id="SM00812">
    <property type="entry name" value="Alpha_L_fucos"/>
    <property type="match status" value="1"/>
</dbReference>
<name>A0A9D1J605_9BACT</name>
<comment type="function">
    <text evidence="1">Alpha-L-fucosidase is responsible for hydrolyzing the alpha-1,6-linked fucose joined to the reducing-end N-acetylglucosamine of the carbohydrate moieties of glycoproteins.</text>
</comment>
<comment type="similarity">
    <text evidence="2">Belongs to the glycosyl hydrolase 29 family.</text>
</comment>
<dbReference type="GO" id="GO:0004560">
    <property type="term" value="F:alpha-L-fucosidase activity"/>
    <property type="evidence" value="ECO:0007669"/>
    <property type="project" value="InterPro"/>
</dbReference>
<dbReference type="EMBL" id="DVHI01000017">
    <property type="protein sequence ID" value="HIR62110.1"/>
    <property type="molecule type" value="Genomic_DNA"/>
</dbReference>
<keyword evidence="6" id="KW-0326">Glycosidase</keyword>
<keyword evidence="5" id="KW-0378">Hydrolase</keyword>
<dbReference type="InterPro" id="IPR016286">
    <property type="entry name" value="FUC_metazoa-typ"/>
</dbReference>
<dbReference type="PANTHER" id="PTHR10030:SF37">
    <property type="entry name" value="ALPHA-L-FUCOSIDASE-RELATED"/>
    <property type="match status" value="1"/>
</dbReference>
<reference evidence="10" key="2">
    <citation type="journal article" date="2021" name="PeerJ">
        <title>Extensive microbial diversity within the chicken gut microbiome revealed by metagenomics and culture.</title>
        <authorList>
            <person name="Gilroy R."/>
            <person name="Ravi A."/>
            <person name="Getino M."/>
            <person name="Pursley I."/>
            <person name="Horton D.L."/>
            <person name="Alikhan N.F."/>
            <person name="Baker D."/>
            <person name="Gharbi K."/>
            <person name="Hall N."/>
            <person name="Watson M."/>
            <person name="Adriaenssens E.M."/>
            <person name="Foster-Nyarko E."/>
            <person name="Jarju S."/>
            <person name="Secka A."/>
            <person name="Antonio M."/>
            <person name="Oren A."/>
            <person name="Chaudhuri R.R."/>
            <person name="La Ragione R."/>
            <person name="Hildebrand F."/>
            <person name="Pallen M.J."/>
        </authorList>
    </citation>
    <scope>NUCLEOTIDE SEQUENCE</scope>
    <source>
        <strain evidence="10">ChiHjej13B12-12457</strain>
    </source>
</reference>
<evidence type="ECO:0000256" key="8">
    <source>
        <dbReference type="SAM" id="SignalP"/>
    </source>
</evidence>
<dbReference type="Proteomes" id="UP000886744">
    <property type="component" value="Unassembled WGS sequence"/>
</dbReference>
<dbReference type="PRINTS" id="PR00741">
    <property type="entry name" value="GLHYDRLASE29"/>
</dbReference>
<feature type="domain" description="Glycoside hydrolase family 29 N-terminal" evidence="9">
    <location>
        <begin position="18"/>
        <end position="352"/>
    </location>
</feature>
<keyword evidence="4 8" id="KW-0732">Signal</keyword>
<reference evidence="10" key="1">
    <citation type="submission" date="2020-10" db="EMBL/GenBank/DDBJ databases">
        <authorList>
            <person name="Gilroy R."/>
        </authorList>
    </citation>
    <scope>NUCLEOTIDE SEQUENCE</scope>
    <source>
        <strain evidence="10">ChiHjej13B12-12457</strain>
    </source>
</reference>
<dbReference type="InterPro" id="IPR057739">
    <property type="entry name" value="Glyco_hydro_29_N"/>
</dbReference>
<evidence type="ECO:0000259" key="9">
    <source>
        <dbReference type="Pfam" id="PF01120"/>
    </source>
</evidence>
<feature type="signal peptide" evidence="8">
    <location>
        <begin position="1"/>
        <end position="24"/>
    </location>
</feature>
<feature type="chain" id="PRO_5038952253" description="alpha-L-fucosidase" evidence="8">
    <location>
        <begin position="25"/>
        <end position="449"/>
    </location>
</feature>
<feature type="site" description="May be important for catalysis" evidence="7">
    <location>
        <position position="284"/>
    </location>
</feature>
<gene>
    <name evidence="10" type="ORF">IAC94_01125</name>
</gene>
<proteinExistence type="inferred from homology"/>
<dbReference type="SUPFAM" id="SSF51445">
    <property type="entry name" value="(Trans)glycosidases"/>
    <property type="match status" value="1"/>
</dbReference>